<reference evidence="1 2" key="1">
    <citation type="submission" date="2023-03" db="EMBL/GenBank/DDBJ databases">
        <title>Genome insight into feeding habits of ladybird beetles.</title>
        <authorList>
            <person name="Li H.-S."/>
            <person name="Huang Y.-H."/>
            <person name="Pang H."/>
        </authorList>
    </citation>
    <scope>NUCLEOTIDE SEQUENCE [LARGE SCALE GENOMIC DNA]</scope>
    <source>
        <strain evidence="1">SYSU_2023b</strain>
        <tissue evidence="1">Whole body</tissue>
    </source>
</reference>
<organism evidence="1 2">
    <name type="scientific">Henosepilachna vigintioctopunctata</name>
    <dbReference type="NCBI Taxonomy" id="420089"/>
    <lineage>
        <taxon>Eukaryota</taxon>
        <taxon>Metazoa</taxon>
        <taxon>Ecdysozoa</taxon>
        <taxon>Arthropoda</taxon>
        <taxon>Hexapoda</taxon>
        <taxon>Insecta</taxon>
        <taxon>Pterygota</taxon>
        <taxon>Neoptera</taxon>
        <taxon>Endopterygota</taxon>
        <taxon>Coleoptera</taxon>
        <taxon>Polyphaga</taxon>
        <taxon>Cucujiformia</taxon>
        <taxon>Coccinelloidea</taxon>
        <taxon>Coccinellidae</taxon>
        <taxon>Epilachninae</taxon>
        <taxon>Epilachnini</taxon>
        <taxon>Henosepilachna</taxon>
    </lineage>
</organism>
<name>A0AAW1TMT8_9CUCU</name>
<comment type="caution">
    <text evidence="1">The sequence shown here is derived from an EMBL/GenBank/DDBJ whole genome shotgun (WGS) entry which is preliminary data.</text>
</comment>
<evidence type="ECO:0000313" key="1">
    <source>
        <dbReference type="EMBL" id="KAK9872801.1"/>
    </source>
</evidence>
<proteinExistence type="predicted"/>
<keyword evidence="2" id="KW-1185">Reference proteome</keyword>
<dbReference type="EMBL" id="JARQZJ010000013">
    <property type="protein sequence ID" value="KAK9872801.1"/>
    <property type="molecule type" value="Genomic_DNA"/>
</dbReference>
<gene>
    <name evidence="1" type="ORF">WA026_019584</name>
</gene>
<dbReference type="Proteomes" id="UP001431783">
    <property type="component" value="Unassembled WGS sequence"/>
</dbReference>
<accession>A0AAW1TMT8</accession>
<evidence type="ECO:0000313" key="2">
    <source>
        <dbReference type="Proteomes" id="UP001431783"/>
    </source>
</evidence>
<dbReference type="AlphaFoldDB" id="A0AAW1TMT8"/>
<sequence>MYREDGAAEMRELVARYKIAKPGSKLTRQTVTMARIAASYPDAIALVINRNYKVYRYPI</sequence>
<protein>
    <submittedName>
        <fullName evidence="1">Uncharacterized protein</fullName>
    </submittedName>
</protein>